<proteinExistence type="predicted"/>
<dbReference type="InterPro" id="IPR006212">
    <property type="entry name" value="Furin_repeat"/>
</dbReference>
<dbReference type="EMBL" id="UFQT01000205">
    <property type="protein sequence ID" value="SSX21695.1"/>
    <property type="molecule type" value="Genomic_DNA"/>
</dbReference>
<evidence type="ECO:0000256" key="1">
    <source>
        <dbReference type="SAM" id="Phobius"/>
    </source>
</evidence>
<dbReference type="EMBL" id="UFQS01000205">
    <property type="protein sequence ID" value="SSX01315.1"/>
    <property type="molecule type" value="Genomic_DNA"/>
</dbReference>
<dbReference type="CDD" id="cd00064">
    <property type="entry name" value="FU"/>
    <property type="match status" value="1"/>
</dbReference>
<feature type="transmembrane region" description="Helical" evidence="1">
    <location>
        <begin position="170"/>
        <end position="195"/>
    </location>
</feature>
<evidence type="ECO:0000313" key="2">
    <source>
        <dbReference type="EMBL" id="SSX01315.1"/>
    </source>
</evidence>
<keyword evidence="1" id="KW-0812">Transmembrane</keyword>
<evidence type="ECO:0000313" key="3">
    <source>
        <dbReference type="EMBL" id="SSX21695.1"/>
    </source>
</evidence>
<reference evidence="2" key="1">
    <citation type="submission" date="2018-04" db="EMBL/GenBank/DDBJ databases">
        <authorList>
            <person name="Go L.Y."/>
            <person name="Mitchell J.A."/>
        </authorList>
    </citation>
    <scope>NUCLEOTIDE SEQUENCE</scope>
    <source>
        <tissue evidence="2">Whole organism</tissue>
    </source>
</reference>
<accession>A0A336LUT0</accession>
<organism evidence="3">
    <name type="scientific">Culicoides sonorensis</name>
    <name type="common">Biting midge</name>
    <dbReference type="NCBI Taxonomy" id="179676"/>
    <lineage>
        <taxon>Eukaryota</taxon>
        <taxon>Metazoa</taxon>
        <taxon>Ecdysozoa</taxon>
        <taxon>Arthropoda</taxon>
        <taxon>Hexapoda</taxon>
        <taxon>Insecta</taxon>
        <taxon>Pterygota</taxon>
        <taxon>Neoptera</taxon>
        <taxon>Endopterygota</taxon>
        <taxon>Diptera</taxon>
        <taxon>Nematocera</taxon>
        <taxon>Chironomoidea</taxon>
        <taxon>Ceratopogonidae</taxon>
        <taxon>Ceratopogoninae</taxon>
        <taxon>Culicoides</taxon>
        <taxon>Monoculicoides</taxon>
    </lineage>
</organism>
<keyword evidence="1" id="KW-1133">Transmembrane helix</keyword>
<dbReference type="VEuPathDB" id="VectorBase:CSON005140"/>
<gene>
    <name evidence="3" type="primary">CSON005140</name>
</gene>
<name>A0A336LUT0_CULSO</name>
<sequence length="431" mass="48510">MNGPSRCTPKTVAPCFPPGAFLILGSTLAYTSFEFVTTVGQNDVTPCFNNSFATLLTPCSTVSTSSLILKHEEIRGPLTVEKYAIGFGWVIEYLRFDHWKFVNSRSCAEANVDPACLKCGIRGCMKCPNLILVDDRRCVDDCPTGYTEIWSSAPDYMGRICYPVGLSGSFLTALVGVTLGAILCFTMLLVAASLIRKKHRRRLIRNVLIDDKITRHDFLRQLSELRPQSEYFLQMLNDTRRQIRKLHLSGDSEAASIYNPVIRDLAKILILLNKPVELLHEPPHDWNRLYSWAERALDCYKPQIEQLIEFLQTSTTPYDARLVSSQHSTFKSQQSATSTNTSNNSQTQQLLGSLISLHELEEQLAAEENKISPPQSAASQSNTFGDAFDHVKDYLSSSPGVRSSTIWLEDEFFRLGLRPQDEITTELLRKK</sequence>
<reference evidence="3" key="2">
    <citation type="submission" date="2018-07" db="EMBL/GenBank/DDBJ databases">
        <authorList>
            <person name="Quirk P.G."/>
            <person name="Krulwich T.A."/>
        </authorList>
    </citation>
    <scope>NUCLEOTIDE SEQUENCE</scope>
</reference>
<protein>
    <submittedName>
        <fullName evidence="3">CSON005140 protein</fullName>
    </submittedName>
</protein>
<keyword evidence="1" id="KW-0472">Membrane</keyword>
<dbReference type="AlphaFoldDB" id="A0A336LUT0"/>